<keyword evidence="2" id="KW-1185">Reference proteome</keyword>
<proteinExistence type="predicted"/>
<protein>
    <submittedName>
        <fullName evidence="1">Uncharacterized protein</fullName>
    </submittedName>
</protein>
<evidence type="ECO:0000313" key="1">
    <source>
        <dbReference type="EMBL" id="KAI4381913.1"/>
    </source>
</evidence>
<comment type="caution">
    <text evidence="1">The sequence shown here is derived from an EMBL/GenBank/DDBJ whole genome shotgun (WGS) entry which is preliminary data.</text>
</comment>
<organism evidence="1 2">
    <name type="scientific">Melastoma candidum</name>
    <dbReference type="NCBI Taxonomy" id="119954"/>
    <lineage>
        <taxon>Eukaryota</taxon>
        <taxon>Viridiplantae</taxon>
        <taxon>Streptophyta</taxon>
        <taxon>Embryophyta</taxon>
        <taxon>Tracheophyta</taxon>
        <taxon>Spermatophyta</taxon>
        <taxon>Magnoliopsida</taxon>
        <taxon>eudicotyledons</taxon>
        <taxon>Gunneridae</taxon>
        <taxon>Pentapetalae</taxon>
        <taxon>rosids</taxon>
        <taxon>malvids</taxon>
        <taxon>Myrtales</taxon>
        <taxon>Melastomataceae</taxon>
        <taxon>Melastomatoideae</taxon>
        <taxon>Melastomateae</taxon>
        <taxon>Melastoma</taxon>
    </lineage>
</organism>
<accession>A0ACB9RSB7</accession>
<reference evidence="2" key="1">
    <citation type="journal article" date="2023" name="Front. Plant Sci.">
        <title>Chromosomal-level genome assembly of Melastoma candidum provides insights into trichome evolution.</title>
        <authorList>
            <person name="Zhong Y."/>
            <person name="Wu W."/>
            <person name="Sun C."/>
            <person name="Zou P."/>
            <person name="Liu Y."/>
            <person name="Dai S."/>
            <person name="Zhou R."/>
        </authorList>
    </citation>
    <scope>NUCLEOTIDE SEQUENCE [LARGE SCALE GENOMIC DNA]</scope>
</reference>
<gene>
    <name evidence="1" type="ORF">MLD38_007932</name>
</gene>
<sequence length="474" mass="52051">MIAACSRSLLGFRLDWAWSSAGSRAVWSDFRAPRCCNGGLRAYRGIGSGKGDWGSMENIKHRKRVYLAWRAVSTQACSSEEFSAADVQVKGEGIAVQESVITGGKMGTSLGTYSTSFPNKHAVSVNVGSSLMRFIKGFGGSTQKKLEDDLDVKIIFPPTRTEDHLMIEGKSGEAVSKALEKIQVIIEEAVESPRLDYSHFVSLPLAVHPELVDKLFKFQNSILESGSSLEDDDSSEDNNPEVKDGKQQLSNLEAKLKDQDGSEQVVVNTGSISIVSYPPKASKSSSSSSLGIDKSIFIRPRTIHLTVLMLKLWNKDRVSSACEVLKSVSSEVKDALENRPVSIRLKGLECMKGSVAKARVVYVPVEEIGNEGRLLRACQVITDAFIKAGLVLERDATHTLKLHATVMNVRHGKSSSSKKFYSFDARGVFKEYGSEDWGGYNIPEAHLSERFAFDENGYYHCCASIPFPEPMQTD</sequence>
<dbReference type="Proteomes" id="UP001057402">
    <property type="component" value="Chromosome 3"/>
</dbReference>
<dbReference type="EMBL" id="CM042882">
    <property type="protein sequence ID" value="KAI4381913.1"/>
    <property type="molecule type" value="Genomic_DNA"/>
</dbReference>
<evidence type="ECO:0000313" key="2">
    <source>
        <dbReference type="Proteomes" id="UP001057402"/>
    </source>
</evidence>
<name>A0ACB9RSB7_9MYRT</name>